<keyword evidence="5" id="KW-1185">Reference proteome</keyword>
<evidence type="ECO:0000313" key="5">
    <source>
        <dbReference type="Proteomes" id="UP001500751"/>
    </source>
</evidence>
<name>A0ABP5FI04_9ACTN</name>
<proteinExistence type="predicted"/>
<dbReference type="Proteomes" id="UP001500751">
    <property type="component" value="Unassembled WGS sequence"/>
</dbReference>
<dbReference type="Gene3D" id="3.40.50.1820">
    <property type="entry name" value="alpha/beta hydrolase"/>
    <property type="match status" value="1"/>
</dbReference>
<dbReference type="InterPro" id="IPR000639">
    <property type="entry name" value="Epox_hydrolase-like"/>
</dbReference>
<dbReference type="GO" id="GO:0016787">
    <property type="term" value="F:hydrolase activity"/>
    <property type="evidence" value="ECO:0007669"/>
    <property type="project" value="UniProtKB-KW"/>
</dbReference>
<dbReference type="InterPro" id="IPR000073">
    <property type="entry name" value="AB_hydrolase_1"/>
</dbReference>
<feature type="region of interest" description="Disordered" evidence="2">
    <location>
        <begin position="1"/>
        <end position="51"/>
    </location>
</feature>
<evidence type="ECO:0000256" key="2">
    <source>
        <dbReference type="SAM" id="MobiDB-lite"/>
    </source>
</evidence>
<evidence type="ECO:0000256" key="1">
    <source>
        <dbReference type="ARBA" id="ARBA00022801"/>
    </source>
</evidence>
<dbReference type="Pfam" id="PF00561">
    <property type="entry name" value="Abhydrolase_1"/>
    <property type="match status" value="1"/>
</dbReference>
<dbReference type="PRINTS" id="PR00412">
    <property type="entry name" value="EPOXHYDRLASE"/>
</dbReference>
<dbReference type="SUPFAM" id="SSF53474">
    <property type="entry name" value="alpha/beta-Hydrolases"/>
    <property type="match status" value="1"/>
</dbReference>
<sequence>MANIAAPPRPANIASGPPAHAPRALDASPHKPPPWEADAMQDSDPIRLPGPWTHRDITANGARFHVAELGEGPLVLFLHGFPEFWWSWRHQLPAVAEAGYRAVAVDLRGYGGSDKTPRGYDPLTLTMDVTGVIRALGQSNATLVGHGWGAFLGWTAAVFRPAAVNRLAVTGSAHPRRLRQGLLTDPKQISAARFMWSAQRPWAPEKALTRDAAMLVEQLLAEWGATGWPELDVAQRYRDAMLVPGAAHSSLEYYRWLIRSLVRPDGMRYAQRMRTEIRVPVLHLQGELDSALLPHVARGSGRYVTAAYRWRLLEGIGHFAHEEAPMRFNNELIDWLKSSS</sequence>
<protein>
    <submittedName>
        <fullName evidence="4">Alpha/beta hydrolase</fullName>
    </submittedName>
</protein>
<feature type="domain" description="AB hydrolase-1" evidence="3">
    <location>
        <begin position="73"/>
        <end position="325"/>
    </location>
</feature>
<organism evidence="4 5">
    <name type="scientific">Catenulispora yoronensis</name>
    <dbReference type="NCBI Taxonomy" id="450799"/>
    <lineage>
        <taxon>Bacteria</taxon>
        <taxon>Bacillati</taxon>
        <taxon>Actinomycetota</taxon>
        <taxon>Actinomycetes</taxon>
        <taxon>Catenulisporales</taxon>
        <taxon>Catenulisporaceae</taxon>
        <taxon>Catenulispora</taxon>
    </lineage>
</organism>
<dbReference type="InterPro" id="IPR029058">
    <property type="entry name" value="AB_hydrolase_fold"/>
</dbReference>
<evidence type="ECO:0000313" key="4">
    <source>
        <dbReference type="EMBL" id="GAA2027064.1"/>
    </source>
</evidence>
<comment type="caution">
    <text evidence="4">The sequence shown here is derived from an EMBL/GenBank/DDBJ whole genome shotgun (WGS) entry which is preliminary data.</text>
</comment>
<keyword evidence="1 4" id="KW-0378">Hydrolase</keyword>
<evidence type="ECO:0000259" key="3">
    <source>
        <dbReference type="Pfam" id="PF00561"/>
    </source>
</evidence>
<dbReference type="EMBL" id="BAAAQN010000013">
    <property type="protein sequence ID" value="GAA2027064.1"/>
    <property type="molecule type" value="Genomic_DNA"/>
</dbReference>
<feature type="compositionally biased region" description="Low complexity" evidence="2">
    <location>
        <begin position="1"/>
        <end position="14"/>
    </location>
</feature>
<reference evidence="5" key="1">
    <citation type="journal article" date="2019" name="Int. J. Syst. Evol. Microbiol.">
        <title>The Global Catalogue of Microorganisms (GCM) 10K type strain sequencing project: providing services to taxonomists for standard genome sequencing and annotation.</title>
        <authorList>
            <consortium name="The Broad Institute Genomics Platform"/>
            <consortium name="The Broad Institute Genome Sequencing Center for Infectious Disease"/>
            <person name="Wu L."/>
            <person name="Ma J."/>
        </authorList>
    </citation>
    <scope>NUCLEOTIDE SEQUENCE [LARGE SCALE GENOMIC DNA]</scope>
    <source>
        <strain evidence="5">JCM 16014</strain>
    </source>
</reference>
<dbReference type="PANTHER" id="PTHR43329">
    <property type="entry name" value="EPOXIDE HYDROLASE"/>
    <property type="match status" value="1"/>
</dbReference>
<gene>
    <name evidence="4" type="ORF">GCM10009839_27140</name>
</gene>
<accession>A0ABP5FI04</accession>